<keyword evidence="10" id="KW-1185">Reference proteome</keyword>
<sequence length="742" mass="83226">MLTSLTRGTTKRRWKHAPAFFLILVVILIQLFDWSVIQLPRERIDGLIYDLKVKRLPPWPESVTNIQIVDIDEYSLAAVGRMPWSREHFANLTSKLSQLGAIVISFDVLFAEPQHNPAEAVLSQPEVSAKFDSAMLNSIQAQFNYDQHFADAITTTDVILPTLFHRELDTSSGLALQIGALDSQGVLQTQPDLPLTIPTYPGFAGVLPKFAPVARGQGFMNSFEDADGFIRQVALLAQVNGKVYPSLALETFRVYSLVDHLIPQWEALQGKAYLTGLSVGDQFIATDNESKIYIPYRGTKRTFPYTSAANVLLDEINDNRFDQAVVFIGSSATGLADLRSTPVELGFPGVEIQATIFDALITPSEIPYQPEWWREAMLLQLLAIGLLCFLFFPNRTPGVTTGLSVLFLSGVIGLNLLLWFGMSIYLPLFSPLLLTVLLSSYFISRGFFFENKKRRQVKAVFDQYVPPAHIDRILQDPESVNLSGEKKELSVMFSDIRSFTSISESMQAEELKLWLNQFFSPITRVILEHDGTIDKYVGDMVMAFWGAPLDEPKHASKSIAAAFSMLEQLTILNHTFAQRQQPLAQIGIGINTGEMNVGDMGSDFRRSYTVIGDAVNLGSRLEGLTKFYGVDILVSEYTQQQASDYHFCLVDRVKVKGKVKPVTIYAPLAKQVTEKMLEQNLQFNLAIESYFAQEFYAALTILKQLDDFSNPHLLTMYFQRIEHFVANPPPSDWDGSFTHTSK</sequence>
<comment type="subcellular location">
    <subcellularLocation>
        <location evidence="1">Cell envelope</location>
    </subcellularLocation>
</comment>
<accession>K6Y8N7</accession>
<keyword evidence="4 7" id="KW-0812">Transmembrane</keyword>
<feature type="domain" description="Guanylate cyclase" evidence="8">
    <location>
        <begin position="490"/>
        <end position="622"/>
    </location>
</feature>
<evidence type="ECO:0000256" key="5">
    <source>
        <dbReference type="ARBA" id="ARBA00022989"/>
    </source>
</evidence>
<evidence type="ECO:0000256" key="6">
    <source>
        <dbReference type="ARBA" id="ARBA00023136"/>
    </source>
</evidence>
<dbReference type="PANTHER" id="PTHR43081">
    <property type="entry name" value="ADENYLATE CYCLASE, TERMINAL-DIFFERENTIATION SPECIFIC-RELATED"/>
    <property type="match status" value="1"/>
</dbReference>
<dbReference type="SMART" id="SM01080">
    <property type="entry name" value="CHASE2"/>
    <property type="match status" value="1"/>
</dbReference>
<dbReference type="Proteomes" id="UP000006334">
    <property type="component" value="Unassembled WGS sequence"/>
</dbReference>
<dbReference type="EMBL" id="BAEN01000014">
    <property type="protein sequence ID" value="GAC13018.1"/>
    <property type="molecule type" value="Genomic_DNA"/>
</dbReference>
<dbReference type="Pfam" id="PF05226">
    <property type="entry name" value="CHASE2"/>
    <property type="match status" value="1"/>
</dbReference>
<evidence type="ECO:0000256" key="1">
    <source>
        <dbReference type="ARBA" id="ARBA00004196"/>
    </source>
</evidence>
<dbReference type="eggNOG" id="COG2114">
    <property type="taxonomic scope" value="Bacteria"/>
</dbReference>
<dbReference type="GO" id="GO:0006171">
    <property type="term" value="P:cAMP biosynthetic process"/>
    <property type="evidence" value="ECO:0007669"/>
    <property type="project" value="TreeGrafter"/>
</dbReference>
<dbReference type="GO" id="GO:0030313">
    <property type="term" value="C:cell envelope"/>
    <property type="evidence" value="ECO:0007669"/>
    <property type="project" value="UniProtKB-SubCell"/>
</dbReference>
<dbReference type="RefSeq" id="WP_008842838.1">
    <property type="nucleotide sequence ID" value="NZ_BAEN01000014.1"/>
</dbReference>
<dbReference type="STRING" id="1127673.GLIP_0371"/>
<comment type="caution">
    <text evidence="9">The sequence shown here is derived from an EMBL/GenBank/DDBJ whole genome shotgun (WGS) entry which is preliminary data.</text>
</comment>
<evidence type="ECO:0000256" key="7">
    <source>
        <dbReference type="SAM" id="Phobius"/>
    </source>
</evidence>
<dbReference type="SUPFAM" id="SSF55073">
    <property type="entry name" value="Nucleotide cyclase"/>
    <property type="match status" value="1"/>
</dbReference>
<dbReference type="CDD" id="cd07302">
    <property type="entry name" value="CHD"/>
    <property type="match status" value="1"/>
</dbReference>
<gene>
    <name evidence="9" type="ORF">GLIP_0371</name>
</gene>
<keyword evidence="9" id="KW-0456">Lyase</keyword>
<dbReference type="eggNOG" id="COG4252">
    <property type="taxonomic scope" value="Bacteria"/>
</dbReference>
<dbReference type="PANTHER" id="PTHR43081:SF1">
    <property type="entry name" value="ADENYLATE CYCLASE, TERMINAL-DIFFERENTIATION SPECIFIC"/>
    <property type="match status" value="1"/>
</dbReference>
<comment type="similarity">
    <text evidence="2">Belongs to the adenylyl cyclase class-3 family.</text>
</comment>
<dbReference type="PROSITE" id="PS50125">
    <property type="entry name" value="GUANYLATE_CYCLASE_2"/>
    <property type="match status" value="1"/>
</dbReference>
<dbReference type="OrthoDB" id="9806704at2"/>
<dbReference type="FunFam" id="3.30.70.1230:FF:000016">
    <property type="entry name" value="Adenylate/guanylate cyclase domain-containing protein"/>
    <property type="match status" value="1"/>
</dbReference>
<dbReference type="AlphaFoldDB" id="K6Y8N7"/>
<dbReference type="Pfam" id="PF00211">
    <property type="entry name" value="Guanylate_cyc"/>
    <property type="match status" value="1"/>
</dbReference>
<dbReference type="Gene3D" id="3.30.70.1230">
    <property type="entry name" value="Nucleotide cyclase"/>
    <property type="match status" value="1"/>
</dbReference>
<feature type="transmembrane region" description="Helical" evidence="7">
    <location>
        <begin position="428"/>
        <end position="448"/>
    </location>
</feature>
<keyword evidence="6 7" id="KW-0472">Membrane</keyword>
<evidence type="ECO:0000256" key="4">
    <source>
        <dbReference type="ARBA" id="ARBA00022692"/>
    </source>
</evidence>
<evidence type="ECO:0000313" key="9">
    <source>
        <dbReference type="EMBL" id="GAC13018.1"/>
    </source>
</evidence>
<organism evidence="9 10">
    <name type="scientific">Aliiglaciecola lipolytica E3</name>
    <dbReference type="NCBI Taxonomy" id="1127673"/>
    <lineage>
        <taxon>Bacteria</taxon>
        <taxon>Pseudomonadati</taxon>
        <taxon>Pseudomonadota</taxon>
        <taxon>Gammaproteobacteria</taxon>
        <taxon>Alteromonadales</taxon>
        <taxon>Alteromonadaceae</taxon>
        <taxon>Aliiglaciecola</taxon>
    </lineage>
</organism>
<evidence type="ECO:0000256" key="3">
    <source>
        <dbReference type="ARBA" id="ARBA00022475"/>
    </source>
</evidence>
<name>K6Y8N7_9ALTE</name>
<feature type="transmembrane region" description="Helical" evidence="7">
    <location>
        <begin position="372"/>
        <end position="392"/>
    </location>
</feature>
<protein>
    <submittedName>
        <fullName evidence="9">Adenylate cyclase</fullName>
        <ecNumber evidence="9">4.6.1.1</ecNumber>
    </submittedName>
</protein>
<keyword evidence="3" id="KW-1003">Cell membrane</keyword>
<reference evidence="9 10" key="1">
    <citation type="journal article" date="2017" name="Antonie Van Leeuwenhoek">
        <title>Rhizobium rhizosphaerae sp. nov., a novel species isolated from rice rhizosphere.</title>
        <authorList>
            <person name="Zhao J.J."/>
            <person name="Zhang J."/>
            <person name="Zhang R.J."/>
            <person name="Zhang C.W."/>
            <person name="Yin H.Q."/>
            <person name="Zhang X.X."/>
        </authorList>
    </citation>
    <scope>NUCLEOTIDE SEQUENCE [LARGE SCALE GENOMIC DNA]</scope>
    <source>
        <strain evidence="9 10">E3</strain>
    </source>
</reference>
<dbReference type="InterPro" id="IPR007890">
    <property type="entry name" value="CHASE2"/>
</dbReference>
<dbReference type="EC" id="4.6.1.1" evidence="9"/>
<feature type="transmembrane region" description="Helical" evidence="7">
    <location>
        <begin position="399"/>
        <end position="422"/>
    </location>
</feature>
<dbReference type="InterPro" id="IPR029787">
    <property type="entry name" value="Nucleotide_cyclase"/>
</dbReference>
<dbReference type="InterPro" id="IPR001054">
    <property type="entry name" value="A/G_cyclase"/>
</dbReference>
<evidence type="ECO:0000313" key="10">
    <source>
        <dbReference type="Proteomes" id="UP000006334"/>
    </source>
</evidence>
<dbReference type="InterPro" id="IPR050697">
    <property type="entry name" value="Adenylyl/Guanylyl_Cyclase_3/4"/>
</dbReference>
<dbReference type="GO" id="GO:0035556">
    <property type="term" value="P:intracellular signal transduction"/>
    <property type="evidence" value="ECO:0007669"/>
    <property type="project" value="InterPro"/>
</dbReference>
<proteinExistence type="inferred from homology"/>
<evidence type="ECO:0000259" key="8">
    <source>
        <dbReference type="PROSITE" id="PS50125"/>
    </source>
</evidence>
<dbReference type="GO" id="GO:0004016">
    <property type="term" value="F:adenylate cyclase activity"/>
    <property type="evidence" value="ECO:0007669"/>
    <property type="project" value="UniProtKB-EC"/>
</dbReference>
<evidence type="ECO:0000256" key="2">
    <source>
        <dbReference type="ARBA" id="ARBA00005381"/>
    </source>
</evidence>
<keyword evidence="5 7" id="KW-1133">Transmembrane helix</keyword>
<feature type="transmembrane region" description="Helical" evidence="7">
    <location>
        <begin position="20"/>
        <end position="37"/>
    </location>
</feature>
<dbReference type="SMART" id="SM00044">
    <property type="entry name" value="CYCc"/>
    <property type="match status" value="1"/>
</dbReference>